<gene>
    <name evidence="10" type="ORF">SELMODRAFT_423223</name>
</gene>
<keyword evidence="4" id="KW-0677">Repeat</keyword>
<keyword evidence="6 9" id="KW-0472">Membrane</keyword>
<dbReference type="Gramene" id="EFJ15063">
    <property type="protein sequence ID" value="EFJ15063"/>
    <property type="gene ID" value="SELMODRAFT_423223"/>
</dbReference>
<dbReference type="NCBIfam" id="TIGR00756">
    <property type="entry name" value="PPR"/>
    <property type="match status" value="1"/>
</dbReference>
<organism evidence="11">
    <name type="scientific">Selaginella moellendorffii</name>
    <name type="common">Spikemoss</name>
    <dbReference type="NCBI Taxonomy" id="88036"/>
    <lineage>
        <taxon>Eukaryota</taxon>
        <taxon>Viridiplantae</taxon>
        <taxon>Streptophyta</taxon>
        <taxon>Embryophyta</taxon>
        <taxon>Tracheophyta</taxon>
        <taxon>Lycopodiopsida</taxon>
        <taxon>Selaginellales</taxon>
        <taxon>Selaginellaceae</taxon>
        <taxon>Selaginella</taxon>
    </lineage>
</organism>
<dbReference type="eggNOG" id="KOG4197">
    <property type="taxonomic scope" value="Eukaryota"/>
</dbReference>
<dbReference type="InterPro" id="IPR007749">
    <property type="entry name" value="DUF677"/>
</dbReference>
<evidence type="ECO:0000256" key="9">
    <source>
        <dbReference type="SAM" id="Phobius"/>
    </source>
</evidence>
<evidence type="ECO:0000256" key="7">
    <source>
        <dbReference type="PROSITE-ProRule" id="PRU00708"/>
    </source>
</evidence>
<dbReference type="Pfam" id="PF05055">
    <property type="entry name" value="DUF677"/>
    <property type="match status" value="1"/>
</dbReference>
<keyword evidence="3 9" id="KW-0812">Transmembrane</keyword>
<name>D8SKZ3_SELML</name>
<dbReference type="InParanoid" id="D8SKZ3"/>
<evidence type="ECO:0000256" key="2">
    <source>
        <dbReference type="ARBA" id="ARBA00009074"/>
    </source>
</evidence>
<dbReference type="EMBL" id="GL377625">
    <property type="protein sequence ID" value="EFJ15063.1"/>
    <property type="molecule type" value="Genomic_DNA"/>
</dbReference>
<feature type="region of interest" description="Disordered" evidence="8">
    <location>
        <begin position="277"/>
        <end position="321"/>
    </location>
</feature>
<comment type="similarity">
    <text evidence="2">Belongs to the UPF0496 family.</text>
</comment>
<keyword evidence="11" id="KW-1185">Reference proteome</keyword>
<evidence type="ECO:0000256" key="8">
    <source>
        <dbReference type="SAM" id="MobiDB-lite"/>
    </source>
</evidence>
<feature type="repeat" description="PPR" evidence="7">
    <location>
        <begin position="404"/>
        <end position="438"/>
    </location>
</feature>
<evidence type="ECO:0000256" key="5">
    <source>
        <dbReference type="ARBA" id="ARBA00022989"/>
    </source>
</evidence>
<dbReference type="PROSITE" id="PS51375">
    <property type="entry name" value="PPR"/>
    <property type="match status" value="1"/>
</dbReference>
<protein>
    <submittedName>
        <fullName evidence="10">Uncharacterized protein</fullName>
    </submittedName>
</protein>
<evidence type="ECO:0000313" key="10">
    <source>
        <dbReference type="EMBL" id="EFJ15063.1"/>
    </source>
</evidence>
<comment type="subcellular location">
    <subcellularLocation>
        <location evidence="1">Membrane</location>
    </subcellularLocation>
</comment>
<evidence type="ECO:0000256" key="4">
    <source>
        <dbReference type="ARBA" id="ARBA00022737"/>
    </source>
</evidence>
<dbReference type="InterPro" id="IPR002885">
    <property type="entry name" value="PPR_rpt"/>
</dbReference>
<dbReference type="Proteomes" id="UP000001514">
    <property type="component" value="Unassembled WGS sequence"/>
</dbReference>
<dbReference type="PANTHER" id="PTHR31113:SF3">
    <property type="entry name" value="UPF0496 PROTEIN 1"/>
    <property type="match status" value="1"/>
</dbReference>
<proteinExistence type="inferred from homology"/>
<dbReference type="InterPro" id="IPR011990">
    <property type="entry name" value="TPR-like_helical_dom_sf"/>
</dbReference>
<feature type="transmembrane region" description="Helical" evidence="9">
    <location>
        <begin position="170"/>
        <end position="202"/>
    </location>
</feature>
<evidence type="ECO:0000313" key="11">
    <source>
        <dbReference type="Proteomes" id="UP000001514"/>
    </source>
</evidence>
<dbReference type="AlphaFoldDB" id="D8SKZ3"/>
<evidence type="ECO:0000256" key="6">
    <source>
        <dbReference type="ARBA" id="ARBA00023136"/>
    </source>
</evidence>
<evidence type="ECO:0000256" key="1">
    <source>
        <dbReference type="ARBA" id="ARBA00004370"/>
    </source>
</evidence>
<dbReference type="KEGG" id="smo:SELMODRAFT_423223"/>
<reference evidence="10 11" key="1">
    <citation type="journal article" date="2011" name="Science">
        <title>The Selaginella genome identifies genetic changes associated with the evolution of vascular plants.</title>
        <authorList>
            <person name="Banks J.A."/>
            <person name="Nishiyama T."/>
            <person name="Hasebe M."/>
            <person name="Bowman J.L."/>
            <person name="Gribskov M."/>
            <person name="dePamphilis C."/>
            <person name="Albert V.A."/>
            <person name="Aono N."/>
            <person name="Aoyama T."/>
            <person name="Ambrose B.A."/>
            <person name="Ashton N.W."/>
            <person name="Axtell M.J."/>
            <person name="Barker E."/>
            <person name="Barker M.S."/>
            <person name="Bennetzen J.L."/>
            <person name="Bonawitz N.D."/>
            <person name="Chapple C."/>
            <person name="Cheng C."/>
            <person name="Correa L.G."/>
            <person name="Dacre M."/>
            <person name="DeBarry J."/>
            <person name="Dreyer I."/>
            <person name="Elias M."/>
            <person name="Engstrom E.M."/>
            <person name="Estelle M."/>
            <person name="Feng L."/>
            <person name="Finet C."/>
            <person name="Floyd S.K."/>
            <person name="Frommer W.B."/>
            <person name="Fujita T."/>
            <person name="Gramzow L."/>
            <person name="Gutensohn M."/>
            <person name="Harholt J."/>
            <person name="Hattori M."/>
            <person name="Heyl A."/>
            <person name="Hirai T."/>
            <person name="Hiwatashi Y."/>
            <person name="Ishikawa M."/>
            <person name="Iwata M."/>
            <person name="Karol K.G."/>
            <person name="Koehler B."/>
            <person name="Kolukisaoglu U."/>
            <person name="Kubo M."/>
            <person name="Kurata T."/>
            <person name="Lalonde S."/>
            <person name="Li K."/>
            <person name="Li Y."/>
            <person name="Litt A."/>
            <person name="Lyons E."/>
            <person name="Manning G."/>
            <person name="Maruyama T."/>
            <person name="Michael T.P."/>
            <person name="Mikami K."/>
            <person name="Miyazaki S."/>
            <person name="Morinaga S."/>
            <person name="Murata T."/>
            <person name="Mueller-Roeber B."/>
            <person name="Nelson D.R."/>
            <person name="Obara M."/>
            <person name="Oguri Y."/>
            <person name="Olmstead R.G."/>
            <person name="Onodera N."/>
            <person name="Petersen B.L."/>
            <person name="Pils B."/>
            <person name="Prigge M."/>
            <person name="Rensing S.A."/>
            <person name="Riano-Pachon D.M."/>
            <person name="Roberts A.W."/>
            <person name="Sato Y."/>
            <person name="Scheller H.V."/>
            <person name="Schulz B."/>
            <person name="Schulz C."/>
            <person name="Shakirov E.V."/>
            <person name="Shibagaki N."/>
            <person name="Shinohara N."/>
            <person name="Shippen D.E."/>
            <person name="Soerensen I."/>
            <person name="Sotooka R."/>
            <person name="Sugimoto N."/>
            <person name="Sugita M."/>
            <person name="Sumikawa N."/>
            <person name="Tanurdzic M."/>
            <person name="Theissen G."/>
            <person name="Ulvskov P."/>
            <person name="Wakazuki S."/>
            <person name="Weng J.K."/>
            <person name="Willats W.W."/>
            <person name="Wipf D."/>
            <person name="Wolf P.G."/>
            <person name="Yang L."/>
            <person name="Zimmer A.D."/>
            <person name="Zhu Q."/>
            <person name="Mitros T."/>
            <person name="Hellsten U."/>
            <person name="Loque D."/>
            <person name="Otillar R."/>
            <person name="Salamov A."/>
            <person name="Schmutz J."/>
            <person name="Shapiro H."/>
            <person name="Lindquist E."/>
            <person name="Lucas S."/>
            <person name="Rokhsar D."/>
            <person name="Grigoriev I.V."/>
        </authorList>
    </citation>
    <scope>NUCLEOTIDE SEQUENCE [LARGE SCALE GENOMIC DNA]</scope>
</reference>
<dbReference type="GO" id="GO:0016020">
    <property type="term" value="C:membrane"/>
    <property type="evidence" value="ECO:0007669"/>
    <property type="project" value="UniProtKB-SubCell"/>
</dbReference>
<feature type="region of interest" description="Disordered" evidence="8">
    <location>
        <begin position="218"/>
        <end position="259"/>
    </location>
</feature>
<sequence length="462" mass="50444">MGRTERVLQSMVAGVDERGLSFQSLKDVTTSFLELDQEVVNVILNYKKDVWASDSLFELVKDYFDNSMATLDFCEELNKCIKQARENQMSIQVAINMMPSEGDPNEEQCQAILKELNQYVDAGNPFTDEFMEKFQTVYQKQMELQRKLQAKKKSLDRKLRYVRGWTKVSTIIYAATCAALVICAVVAAVMTVPAIVGAVAAVSSMPLEKMDQVLPHQVREGAPGTPGSDERSELQDVCDDQGDGHDTSAHQQPQELHGIDRPLHTVWAEARGRLWHASGGGAAQEPAERIHPGSGRTGGARRSLQQGHPEGQIGGSSPDRQEEIQELVRIGGQLSRLARMIVRTLNARPRGGIAGHRHCSTGSAGNKVSTSILPSRLKACTSSGDIKAGRILHAWAKSSGDDANIHVATALVNLYCKSGCLAEARSVFEAMQAKSTVASTALMLGYIEGDQSDVELDIRLLL</sequence>
<dbReference type="HOGENOM" id="CLU_592375_0_0_1"/>
<keyword evidence="5 9" id="KW-1133">Transmembrane helix</keyword>
<dbReference type="Gene3D" id="1.25.40.10">
    <property type="entry name" value="Tetratricopeptide repeat domain"/>
    <property type="match status" value="1"/>
</dbReference>
<evidence type="ECO:0000256" key="3">
    <source>
        <dbReference type="ARBA" id="ARBA00022692"/>
    </source>
</evidence>
<dbReference type="PANTHER" id="PTHR31113">
    <property type="entry name" value="UPF0496 PROTEIN 3-RELATED"/>
    <property type="match status" value="1"/>
</dbReference>
<accession>D8SKZ3</accession>